<evidence type="ECO:0000313" key="5">
    <source>
        <dbReference type="RefSeq" id="XP_038989769.1"/>
    </source>
</evidence>
<feature type="domain" description="Coilin N-terminal" evidence="2">
    <location>
        <begin position="5"/>
        <end position="177"/>
    </location>
</feature>
<evidence type="ECO:0000259" key="3">
    <source>
        <dbReference type="Pfam" id="PF23086"/>
    </source>
</evidence>
<evidence type="ECO:0000259" key="2">
    <source>
        <dbReference type="Pfam" id="PF15862"/>
    </source>
</evidence>
<dbReference type="GO" id="GO:0030619">
    <property type="term" value="F:U1 snRNA binding"/>
    <property type="evidence" value="ECO:0007669"/>
    <property type="project" value="TreeGrafter"/>
</dbReference>
<evidence type="ECO:0000256" key="1">
    <source>
        <dbReference type="SAM" id="MobiDB-lite"/>
    </source>
</evidence>
<evidence type="ECO:0000313" key="4">
    <source>
        <dbReference type="Proteomes" id="UP000228380"/>
    </source>
</evidence>
<reference evidence="5" key="2">
    <citation type="submission" date="2025-08" db="UniProtKB">
        <authorList>
            <consortium name="RefSeq"/>
        </authorList>
    </citation>
    <scope>IDENTIFICATION</scope>
    <source>
        <tissue evidence="5">Young leaves</tissue>
    </source>
</reference>
<feature type="compositionally biased region" description="Basic and acidic residues" evidence="1">
    <location>
        <begin position="253"/>
        <end position="263"/>
    </location>
</feature>
<dbReference type="InterPro" id="IPR056398">
    <property type="entry name" value="Tudor_Coilin"/>
</dbReference>
<feature type="compositionally biased region" description="Polar residues" evidence="1">
    <location>
        <begin position="631"/>
        <end position="641"/>
    </location>
</feature>
<reference evidence="4" key="1">
    <citation type="journal article" date="2019" name="Nat. Commun.">
        <title>Genome-wide association mapping of date palm fruit traits.</title>
        <authorList>
            <person name="Hazzouri K.M."/>
            <person name="Gros-Balthazard M."/>
            <person name="Flowers J.M."/>
            <person name="Copetti D."/>
            <person name="Lemansour A."/>
            <person name="Lebrun M."/>
            <person name="Masmoudi K."/>
            <person name="Ferrand S."/>
            <person name="Dhar M.I."/>
            <person name="Fresquez Z.A."/>
            <person name="Rosas U."/>
            <person name="Zhang J."/>
            <person name="Talag J."/>
            <person name="Lee S."/>
            <person name="Kudrna D."/>
            <person name="Powell R.F."/>
            <person name="Leitch I.J."/>
            <person name="Krueger R.R."/>
            <person name="Wing R.A."/>
            <person name="Amiri K.M.A."/>
            <person name="Purugganan M.D."/>
        </authorList>
    </citation>
    <scope>NUCLEOTIDE SEQUENCE [LARGE SCALE GENOMIC DNA]</scope>
    <source>
        <strain evidence="4">cv. Khalas</strain>
    </source>
</reference>
<gene>
    <name evidence="5" type="primary">LOC103709951</name>
</gene>
<dbReference type="GO" id="GO:0030620">
    <property type="term" value="F:U2 snRNA binding"/>
    <property type="evidence" value="ECO:0007669"/>
    <property type="project" value="TreeGrafter"/>
</dbReference>
<dbReference type="Pfam" id="PF15862">
    <property type="entry name" value="Coilin_N"/>
    <property type="match status" value="1"/>
</dbReference>
<feature type="region of interest" description="Disordered" evidence="1">
    <location>
        <begin position="149"/>
        <end position="293"/>
    </location>
</feature>
<feature type="compositionally biased region" description="Basic and acidic residues" evidence="1">
    <location>
        <begin position="215"/>
        <end position="231"/>
    </location>
</feature>
<accession>A0A8B9B1Y5</accession>
<proteinExistence type="predicted"/>
<dbReference type="OrthoDB" id="74813at2759"/>
<dbReference type="InterPro" id="IPR024822">
    <property type="entry name" value="Coilin"/>
</dbReference>
<sequence>MAEPVRLRLEFEDRRLLTKSQRSEGLKRCWVLLRPDLTTVDDLADHLADCFALQRSCPRGLVLSMDEFVLPSFESTCIFKDKDIIRVKKKVGRQKQVIEIHDAYRTKDSDIVDKQPVLSNDRLLAIKDSEDNSGGYKSENEAEMCALEENAIHKQTPSIEDTNSKKKRKKSDKPQSSMRKKIKLTSPEMPITTTAEDEHIRSEQNQRCSRKKDRQKSLDRTAKPSNEDGRSDTLVSPQNDVSVRRRTSSIPTKDGHDPVEGDCQKNTCTYHADGSTGKSPSRSARRKKAKKQWRRKMREMGIQQMKKDMQSQVPANGPNDASAKHQTVDQITEEEDDIVPIIVRPGHIRFESSDAEQSKLQSSGPVETLQWNGTTSKKKGQKWGREKTSSKRNDDNACNGASIEKIVAEEGKHVDGQIDFESLYPLTRLPEEGDVLVYRLVELSSSWCPELSPFRVGKVSSYEFGSMKIVLVPVSEYPLFSKQNDDTEEAAQRPDVSHYKEDGSLEIEYPSLVDVRLLKPNESEAENMRAPQGKRTTVAAPANNWESALAKSTAIESDTPFAERRPNMGWEQIEKALSEKKAELQQNNGWGSWTPNKNTSTTSWSYRALRGSALGPTLALLRGKEAKYASTVNGRHATSANGKYAGSNGKYANSNGKHSSSTSRKYSG</sequence>
<dbReference type="Pfam" id="PF23086">
    <property type="entry name" value="Tudor_Coilin"/>
    <property type="match status" value="1"/>
</dbReference>
<dbReference type="GeneID" id="103709951"/>
<dbReference type="PANTHER" id="PTHR15197">
    <property type="entry name" value="COILIN P80"/>
    <property type="match status" value="1"/>
</dbReference>
<feature type="compositionally biased region" description="Polar residues" evidence="1">
    <location>
        <begin position="358"/>
        <end position="375"/>
    </location>
</feature>
<keyword evidence="4" id="KW-1185">Reference proteome</keyword>
<dbReference type="GO" id="GO:0000387">
    <property type="term" value="P:spliceosomal snRNP assembly"/>
    <property type="evidence" value="ECO:0007669"/>
    <property type="project" value="TreeGrafter"/>
</dbReference>
<feature type="compositionally biased region" description="Basic and acidic residues" evidence="1">
    <location>
        <begin position="383"/>
        <end position="395"/>
    </location>
</feature>
<organism evidence="4 5">
    <name type="scientific">Phoenix dactylifera</name>
    <name type="common">Date palm</name>
    <dbReference type="NCBI Taxonomy" id="42345"/>
    <lineage>
        <taxon>Eukaryota</taxon>
        <taxon>Viridiplantae</taxon>
        <taxon>Streptophyta</taxon>
        <taxon>Embryophyta</taxon>
        <taxon>Tracheophyta</taxon>
        <taxon>Spermatophyta</taxon>
        <taxon>Magnoliopsida</taxon>
        <taxon>Liliopsida</taxon>
        <taxon>Arecaceae</taxon>
        <taxon>Coryphoideae</taxon>
        <taxon>Phoeniceae</taxon>
        <taxon>Phoenix</taxon>
    </lineage>
</organism>
<feature type="compositionally biased region" description="Polar residues" evidence="1">
    <location>
        <begin position="650"/>
        <end position="668"/>
    </location>
</feature>
<dbReference type="Proteomes" id="UP000228380">
    <property type="component" value="Chromosome 14"/>
</dbReference>
<feature type="region of interest" description="Disordered" evidence="1">
    <location>
        <begin position="631"/>
        <end position="668"/>
    </location>
</feature>
<dbReference type="AlphaFoldDB" id="A0A8B9B1Y5"/>
<feature type="compositionally biased region" description="Basic residues" evidence="1">
    <location>
        <begin position="283"/>
        <end position="293"/>
    </location>
</feature>
<dbReference type="RefSeq" id="XP_038989769.1">
    <property type="nucleotide sequence ID" value="XM_039133841.1"/>
</dbReference>
<feature type="domain" description="Coilin tudor" evidence="3">
    <location>
        <begin position="417"/>
        <end position="519"/>
    </location>
</feature>
<dbReference type="GO" id="GO:0015030">
    <property type="term" value="C:Cajal body"/>
    <property type="evidence" value="ECO:0007669"/>
    <property type="project" value="TreeGrafter"/>
</dbReference>
<dbReference type="KEGG" id="pda:103709951"/>
<dbReference type="InterPro" id="IPR031722">
    <property type="entry name" value="Coilin_N"/>
</dbReference>
<name>A0A8B9B1Y5_PHODC</name>
<protein>
    <submittedName>
        <fullName evidence="5">Coilin-like isoform X1</fullName>
    </submittedName>
</protein>
<dbReference type="PANTHER" id="PTHR15197:SF0">
    <property type="entry name" value="COILIN"/>
    <property type="match status" value="1"/>
</dbReference>
<feature type="region of interest" description="Disordered" evidence="1">
    <location>
        <begin position="352"/>
        <end position="398"/>
    </location>
</feature>